<dbReference type="AlphaFoldDB" id="A0A9D9D5S1"/>
<protein>
    <recommendedName>
        <fullName evidence="4">Lipoprotein</fullName>
    </recommendedName>
</protein>
<evidence type="ECO:0000313" key="3">
    <source>
        <dbReference type="Proteomes" id="UP000823629"/>
    </source>
</evidence>
<comment type="caution">
    <text evidence="2">The sequence shown here is derived from an EMBL/GenBank/DDBJ whole genome shotgun (WGS) entry which is preliminary data.</text>
</comment>
<gene>
    <name evidence="2" type="ORF">IAC78_01555</name>
</gene>
<keyword evidence="1" id="KW-0732">Signal</keyword>
<feature type="chain" id="PRO_5038550482" description="Lipoprotein" evidence="1">
    <location>
        <begin position="21"/>
        <end position="215"/>
    </location>
</feature>
<reference evidence="2" key="2">
    <citation type="journal article" date="2021" name="PeerJ">
        <title>Extensive microbial diversity within the chicken gut microbiome revealed by metagenomics and culture.</title>
        <authorList>
            <person name="Gilroy R."/>
            <person name="Ravi A."/>
            <person name="Getino M."/>
            <person name="Pursley I."/>
            <person name="Horton D.L."/>
            <person name="Alikhan N.F."/>
            <person name="Baker D."/>
            <person name="Gharbi K."/>
            <person name="Hall N."/>
            <person name="Watson M."/>
            <person name="Adriaenssens E.M."/>
            <person name="Foster-Nyarko E."/>
            <person name="Jarju S."/>
            <person name="Secka A."/>
            <person name="Antonio M."/>
            <person name="Oren A."/>
            <person name="Chaudhuri R.R."/>
            <person name="La Ragione R."/>
            <person name="Hildebrand F."/>
            <person name="Pallen M.J."/>
        </authorList>
    </citation>
    <scope>NUCLEOTIDE SEQUENCE</scope>
    <source>
        <strain evidence="2">1748</strain>
    </source>
</reference>
<dbReference type="EMBL" id="JADING010000046">
    <property type="protein sequence ID" value="MBO8414154.1"/>
    <property type="molecule type" value="Genomic_DNA"/>
</dbReference>
<sequence>MKKKLWLVFLPLVAASCSGAAYSVWYFSEKDKVEVSNNVDVDVNGFVDVGDIKVYLKESPSSSGTLAGTDIDFSTLSELTCFSIYFEQQVITYDNFYVVWNYPNDSEVIDETFSNFTFEVSIKIIGPIKDLISVQNYSEETETDAIIFNGTWNTGYIANDNGVNRYVFEPQFVFEYHEDTKPVSADAFKKLYVCATNPNSHIEVNFEVSYNGPIV</sequence>
<dbReference type="PROSITE" id="PS51257">
    <property type="entry name" value="PROKAR_LIPOPROTEIN"/>
    <property type="match status" value="1"/>
</dbReference>
<reference evidence="2" key="1">
    <citation type="submission" date="2020-10" db="EMBL/GenBank/DDBJ databases">
        <authorList>
            <person name="Gilroy R."/>
        </authorList>
    </citation>
    <scope>NUCLEOTIDE SEQUENCE</scope>
    <source>
        <strain evidence="2">1748</strain>
    </source>
</reference>
<organism evidence="2 3">
    <name type="scientific">Candidatus Scatoplasma merdavium</name>
    <dbReference type="NCBI Taxonomy" id="2840932"/>
    <lineage>
        <taxon>Bacteria</taxon>
        <taxon>Bacillati</taxon>
        <taxon>Bacillota</taxon>
        <taxon>Bacilli</taxon>
        <taxon>Bacillales</taxon>
        <taxon>Candidatus Scatoplasma</taxon>
    </lineage>
</organism>
<evidence type="ECO:0008006" key="4">
    <source>
        <dbReference type="Google" id="ProtNLM"/>
    </source>
</evidence>
<feature type="signal peptide" evidence="1">
    <location>
        <begin position="1"/>
        <end position="20"/>
    </location>
</feature>
<accession>A0A9D9D5S1</accession>
<dbReference type="Proteomes" id="UP000823629">
    <property type="component" value="Unassembled WGS sequence"/>
</dbReference>
<proteinExistence type="predicted"/>
<evidence type="ECO:0000256" key="1">
    <source>
        <dbReference type="SAM" id="SignalP"/>
    </source>
</evidence>
<name>A0A9D9D5S1_9BACL</name>
<evidence type="ECO:0000313" key="2">
    <source>
        <dbReference type="EMBL" id="MBO8414154.1"/>
    </source>
</evidence>